<dbReference type="PROSITE" id="PS50011">
    <property type="entry name" value="PROTEIN_KINASE_DOM"/>
    <property type="match status" value="1"/>
</dbReference>
<dbReference type="OMA" id="EMEWHAR"/>
<reference evidence="9" key="2">
    <citation type="journal article" date="2022" name="Microb. Genom.">
        <title>A chromosome-scale genome assembly of the tomato pathogen Cladosporium fulvum reveals a compartmentalized genome architecture and the presence of a dispensable chromosome.</title>
        <authorList>
            <person name="Zaccaron A.Z."/>
            <person name="Chen L.H."/>
            <person name="Samaras A."/>
            <person name="Stergiopoulos I."/>
        </authorList>
    </citation>
    <scope>NUCLEOTIDE SEQUENCE</scope>
    <source>
        <strain evidence="9">Race5_Kim</strain>
    </source>
</reference>
<dbReference type="GO" id="GO:0004674">
    <property type="term" value="F:protein serine/threonine kinase activity"/>
    <property type="evidence" value="ECO:0007669"/>
    <property type="project" value="UniProtKB-EC"/>
</dbReference>
<feature type="region of interest" description="Disordered" evidence="7">
    <location>
        <begin position="392"/>
        <end position="421"/>
    </location>
</feature>
<evidence type="ECO:0000256" key="4">
    <source>
        <dbReference type="ARBA" id="ARBA00022777"/>
    </source>
</evidence>
<name>A0A9Q8L890_PASFU</name>
<dbReference type="InterPro" id="IPR000719">
    <property type="entry name" value="Prot_kinase_dom"/>
</dbReference>
<gene>
    <name evidence="9" type="ORF">CLAFUR5_01487</name>
</gene>
<feature type="coiled-coil region" evidence="6">
    <location>
        <begin position="305"/>
        <end position="346"/>
    </location>
</feature>
<evidence type="ECO:0000259" key="8">
    <source>
        <dbReference type="PROSITE" id="PS50011"/>
    </source>
</evidence>
<dbReference type="PANTHER" id="PTHR43671:SF13">
    <property type="entry name" value="SERINE_THREONINE-PROTEIN KINASE NEK2"/>
    <property type="match status" value="1"/>
</dbReference>
<keyword evidence="4 9" id="KW-0418">Kinase</keyword>
<keyword evidence="10" id="KW-1185">Reference proteome</keyword>
<proteinExistence type="predicted"/>
<evidence type="ECO:0000256" key="7">
    <source>
        <dbReference type="SAM" id="MobiDB-lite"/>
    </source>
</evidence>
<dbReference type="InterPro" id="IPR001245">
    <property type="entry name" value="Ser-Thr/Tyr_kinase_cat_dom"/>
</dbReference>
<dbReference type="InterPro" id="IPR011009">
    <property type="entry name" value="Kinase-like_dom_sf"/>
</dbReference>
<evidence type="ECO:0000313" key="9">
    <source>
        <dbReference type="EMBL" id="UJO12611.1"/>
    </source>
</evidence>
<dbReference type="CDD" id="cd08217">
    <property type="entry name" value="STKc_Nek2"/>
    <property type="match status" value="1"/>
</dbReference>
<dbReference type="GO" id="GO:0005524">
    <property type="term" value="F:ATP binding"/>
    <property type="evidence" value="ECO:0007669"/>
    <property type="project" value="UniProtKB-KW"/>
</dbReference>
<evidence type="ECO:0000313" key="10">
    <source>
        <dbReference type="Proteomes" id="UP000756132"/>
    </source>
</evidence>
<sequence length="612" mass="68824">MSTDSDYDVLEKIGQGSFGVIRKVRRKADGEVICRKEISYTRMSDREKEQLHAELRILESLRHPNIVQYYHRQHLKSSHDLHLYMEYCGNGDLGGYIRKLKDRKQHADEDFIWRIFAQLVDALYRCHYGENPPAPGKEHNARDGKSLVSKQGHTVILHRDLKPENVFLGDNNSVKLGDFGLSKIIASHDFASTYVGTPFYMSPEICAAERYSHYSDIWSLGCIIYELATRQVPFEARSHMELVMKIKQGRIKPLPPGYSKELSDAIQSCLRTDPRQRPDCSQLLSVPNIKVARTRLETATALGQYEKVQTERDSALNKLAAAHKQIQELQAEVTKLRESNKKVEMEWHARATLAIDQKVHEASEKHKQELLTQFNKAVDQRAEEKLNSHLASLPSSHHNSTNGSDGSAHVRSSTPPPSRSAVASFETFIRTIPDTDASSLPDVLEDSVLDTDLTALSLNDPTPDPEEEEDKISPLARRTAKLPPPKRATRKPLSRAKTATGLTNFRDETKDSPMDVHMADPSPMPTGRFVGLGLSPRRAAPGQDLSPRRNAPAIPPLKRNIFSQAAEKENRAPSSRGIPRGRTLVELSSQSPAKWNPMMHGEDMPSPFIKKR</sequence>
<dbReference type="RefSeq" id="XP_047756977.1">
    <property type="nucleotide sequence ID" value="XM_047900635.1"/>
</dbReference>
<dbReference type="AlphaFoldDB" id="A0A9Q8L890"/>
<reference evidence="9" key="1">
    <citation type="submission" date="2021-12" db="EMBL/GenBank/DDBJ databases">
        <authorList>
            <person name="Zaccaron A."/>
            <person name="Stergiopoulos I."/>
        </authorList>
    </citation>
    <scope>NUCLEOTIDE SEQUENCE</scope>
    <source>
        <strain evidence="9">Race5_Kim</strain>
    </source>
</reference>
<dbReference type="Gene3D" id="3.30.200.20">
    <property type="entry name" value="Phosphorylase Kinase, domain 1"/>
    <property type="match status" value="1"/>
</dbReference>
<feature type="region of interest" description="Disordered" evidence="7">
    <location>
        <begin position="538"/>
        <end position="612"/>
    </location>
</feature>
<dbReference type="SMART" id="SM00220">
    <property type="entry name" value="S_TKc"/>
    <property type="match status" value="1"/>
</dbReference>
<evidence type="ECO:0000256" key="1">
    <source>
        <dbReference type="ARBA" id="ARBA00012513"/>
    </source>
</evidence>
<protein>
    <recommendedName>
        <fullName evidence="1">non-specific serine/threonine protein kinase</fullName>
        <ecNumber evidence="1">2.7.11.1</ecNumber>
    </recommendedName>
</protein>
<organism evidence="9 10">
    <name type="scientific">Passalora fulva</name>
    <name type="common">Tomato leaf mold</name>
    <name type="synonym">Cladosporium fulvum</name>
    <dbReference type="NCBI Taxonomy" id="5499"/>
    <lineage>
        <taxon>Eukaryota</taxon>
        <taxon>Fungi</taxon>
        <taxon>Dikarya</taxon>
        <taxon>Ascomycota</taxon>
        <taxon>Pezizomycotina</taxon>
        <taxon>Dothideomycetes</taxon>
        <taxon>Dothideomycetidae</taxon>
        <taxon>Mycosphaerellales</taxon>
        <taxon>Mycosphaerellaceae</taxon>
        <taxon>Fulvia</taxon>
    </lineage>
</organism>
<keyword evidence="2" id="KW-0808">Transferase</keyword>
<accession>A0A9Q8L890</accession>
<dbReference type="GO" id="GO:0007059">
    <property type="term" value="P:chromosome segregation"/>
    <property type="evidence" value="ECO:0007669"/>
    <property type="project" value="TreeGrafter"/>
</dbReference>
<evidence type="ECO:0000256" key="2">
    <source>
        <dbReference type="ARBA" id="ARBA00022679"/>
    </source>
</evidence>
<evidence type="ECO:0000256" key="3">
    <source>
        <dbReference type="ARBA" id="ARBA00022741"/>
    </source>
</evidence>
<feature type="domain" description="Protein kinase" evidence="8">
    <location>
        <begin position="7"/>
        <end position="289"/>
    </location>
</feature>
<keyword evidence="6" id="KW-0175">Coiled coil</keyword>
<feature type="region of interest" description="Disordered" evidence="7">
    <location>
        <begin position="455"/>
        <end position="522"/>
    </location>
</feature>
<dbReference type="Proteomes" id="UP000756132">
    <property type="component" value="Chromosome 1"/>
</dbReference>
<dbReference type="GeneID" id="71981365"/>
<dbReference type="EC" id="2.7.11.1" evidence="1"/>
<dbReference type="EMBL" id="CP090163">
    <property type="protein sequence ID" value="UJO12611.1"/>
    <property type="molecule type" value="Genomic_DNA"/>
</dbReference>
<dbReference type="GO" id="GO:0005634">
    <property type="term" value="C:nucleus"/>
    <property type="evidence" value="ECO:0007669"/>
    <property type="project" value="TreeGrafter"/>
</dbReference>
<evidence type="ECO:0000256" key="5">
    <source>
        <dbReference type="ARBA" id="ARBA00022840"/>
    </source>
</evidence>
<dbReference type="GO" id="GO:0044732">
    <property type="term" value="C:mitotic spindle pole body"/>
    <property type="evidence" value="ECO:0007669"/>
    <property type="project" value="TreeGrafter"/>
</dbReference>
<dbReference type="SUPFAM" id="SSF56112">
    <property type="entry name" value="Protein kinase-like (PK-like)"/>
    <property type="match status" value="1"/>
</dbReference>
<dbReference type="InterPro" id="IPR008271">
    <property type="entry name" value="Ser/Thr_kinase_AS"/>
</dbReference>
<keyword evidence="3" id="KW-0547">Nucleotide-binding</keyword>
<feature type="compositionally biased region" description="Polar residues" evidence="7">
    <location>
        <begin position="392"/>
        <end position="413"/>
    </location>
</feature>
<dbReference type="OrthoDB" id="10250725at2759"/>
<dbReference type="PROSITE" id="PS00108">
    <property type="entry name" value="PROTEIN_KINASE_ST"/>
    <property type="match status" value="1"/>
</dbReference>
<dbReference type="Gene3D" id="1.10.510.10">
    <property type="entry name" value="Transferase(Phosphotransferase) domain 1"/>
    <property type="match status" value="1"/>
</dbReference>
<dbReference type="GO" id="GO:0005737">
    <property type="term" value="C:cytoplasm"/>
    <property type="evidence" value="ECO:0007669"/>
    <property type="project" value="TreeGrafter"/>
</dbReference>
<dbReference type="Pfam" id="PF07714">
    <property type="entry name" value="PK_Tyr_Ser-Thr"/>
    <property type="match status" value="1"/>
</dbReference>
<dbReference type="KEGG" id="ffu:CLAFUR5_01487"/>
<dbReference type="InterPro" id="IPR050660">
    <property type="entry name" value="NEK_Ser/Thr_kinase"/>
</dbReference>
<keyword evidence="5" id="KW-0067">ATP-binding</keyword>
<dbReference type="PANTHER" id="PTHR43671">
    <property type="entry name" value="SERINE/THREONINE-PROTEIN KINASE NEK"/>
    <property type="match status" value="1"/>
</dbReference>
<feature type="compositionally biased region" description="Basic and acidic residues" evidence="7">
    <location>
        <begin position="505"/>
        <end position="518"/>
    </location>
</feature>
<evidence type="ECO:0000256" key="6">
    <source>
        <dbReference type="SAM" id="Coils"/>
    </source>
</evidence>